<evidence type="ECO:0000313" key="2">
    <source>
        <dbReference type="Proteomes" id="UP000003793"/>
    </source>
</evidence>
<reference evidence="1 2" key="1">
    <citation type="submission" date="2009-02" db="EMBL/GenBank/DDBJ databases">
        <authorList>
            <person name="Fulton L."/>
            <person name="Clifton S."/>
            <person name="Fulton B."/>
            <person name="Xu J."/>
            <person name="Minx P."/>
            <person name="Pepin K.H."/>
            <person name="Johnson M."/>
            <person name="Bhonagiri V."/>
            <person name="Nash W.E."/>
            <person name="Mardis E.R."/>
            <person name="Wilson R.K."/>
        </authorList>
    </citation>
    <scope>NUCLEOTIDE SEQUENCE [LARGE SCALE GENOMIC DNA]</scope>
    <source>
        <strain evidence="1 2">ATCC 27758</strain>
    </source>
</reference>
<dbReference type="Proteomes" id="UP000003793">
    <property type="component" value="Unassembled WGS sequence"/>
</dbReference>
<sequence length="81" mass="9161">MIVDETIDDSTSTVMFKPICAHCGYVFKKIEYNANKPYYGSKLSESGFTPPYCPGCGKKIVSLTIPMPDEYGNVKYEYEEK</sequence>
<accession>C0BA54</accession>
<protein>
    <submittedName>
        <fullName evidence="1">Uncharacterized protein</fullName>
    </submittedName>
</protein>
<dbReference type="AlphaFoldDB" id="C0BA54"/>
<name>C0BA54_9FIRM</name>
<comment type="caution">
    <text evidence="1">The sequence shown here is derived from an EMBL/GenBank/DDBJ whole genome shotgun (WGS) entry which is preliminary data.</text>
</comment>
<dbReference type="HOGENOM" id="CLU_2567987_0_0_9"/>
<reference evidence="1 2" key="2">
    <citation type="submission" date="2009-03" db="EMBL/GenBank/DDBJ databases">
        <title>Draft genome sequence of Coprococcus comes (ATCC 27758).</title>
        <authorList>
            <person name="Sudarsanam P."/>
            <person name="Ley R."/>
            <person name="Guruge J."/>
            <person name="Turnbaugh P.J."/>
            <person name="Mahowald M."/>
            <person name="Liep D."/>
            <person name="Gordon J."/>
        </authorList>
    </citation>
    <scope>NUCLEOTIDE SEQUENCE [LARGE SCALE GENOMIC DNA]</scope>
    <source>
        <strain evidence="1 2">ATCC 27758</strain>
    </source>
</reference>
<proteinExistence type="predicted"/>
<gene>
    <name evidence="1" type="ORF">COPCOM_02686</name>
</gene>
<evidence type="ECO:0000313" key="1">
    <source>
        <dbReference type="EMBL" id="EEG89696.1"/>
    </source>
</evidence>
<dbReference type="EMBL" id="ABVR01000041">
    <property type="protein sequence ID" value="EEG89696.1"/>
    <property type="molecule type" value="Genomic_DNA"/>
</dbReference>
<dbReference type="GeneID" id="92824983"/>
<organism evidence="1 2">
    <name type="scientific">Coprococcus comes ATCC 27758</name>
    <dbReference type="NCBI Taxonomy" id="470146"/>
    <lineage>
        <taxon>Bacteria</taxon>
        <taxon>Bacillati</taxon>
        <taxon>Bacillota</taxon>
        <taxon>Clostridia</taxon>
        <taxon>Lachnospirales</taxon>
        <taxon>Lachnospiraceae</taxon>
        <taxon>Coprococcus</taxon>
    </lineage>
</organism>
<dbReference type="RefSeq" id="WP_008375448.1">
    <property type="nucleotide sequence ID" value="NZ_CP102277.1"/>
</dbReference>